<evidence type="ECO:0000256" key="1">
    <source>
        <dbReference type="SAM" id="MobiDB-lite"/>
    </source>
</evidence>
<dbReference type="SUPFAM" id="SSF81901">
    <property type="entry name" value="HCP-like"/>
    <property type="match status" value="5"/>
</dbReference>
<dbReference type="PANTHER" id="PTHR11102">
    <property type="entry name" value="SEL-1-LIKE PROTEIN"/>
    <property type="match status" value="1"/>
</dbReference>
<dbReference type="InterPro" id="IPR006597">
    <property type="entry name" value="Sel1-like"/>
</dbReference>
<dbReference type="EMBL" id="JACYFG010000036">
    <property type="protein sequence ID" value="MBD5780510.1"/>
    <property type="molecule type" value="Genomic_DNA"/>
</dbReference>
<name>A0A927IIH9_9BACT</name>
<sequence>MLNSVRVFFCKLAFLGSLVSFATGQVETEVDIADFEFRHREALELLSTGEAEDLDAAVKQLKRLAVEGHARSQYFLAQLYLEGYGLAQNLEQGKRWLQRAAEGGNPIAALQWAEFLFGEIDEEEGASYGQIVDLLQSVVSPEAQSQVSPEDFGLFRRSKSRASYLLGVLYLNGWGVAEDKNRSLELMLDASRTGDKDATMTLAIAYAKGEDVEKDVTRSKEFFELYDLQSIDEVNRSMESYFAGSEDAGDRQNLLETSRQFSDVVSEMVTATQLAFALEVLDEQSEDYDPEFAATLLSMAAENGNEEARLRLGVLYHRGIGVERDLGIAASHFERGAEEDWVLSLYNLAAMIGAGEAKAPEGASVSTLLQRAADQGLYVAELALDESPKLAPLSPEEARDLCLEAAERSDGRALYSLGLRKSVGWLVEVETDLSKVLELYVKSSNQGFKRAQHLVGIMRMSGEGVPFDPVGGFELVRNAAYQGLPEAVFTLGQCYLSGMGVEANVHKAYEHFERAAALGYQNAYNRLAAFHFTGILVPKNEYKAAELYLKAAGADDPEAAQNLGNCYLQGVGVSMSTKEGIRWIAKAAELGNLAACYQLADIYRANLLVDSDEVEVAFWMEKAAELGDKTAMRETAFNYYLGRGHPKNKGKAAHWLDLYMSHPAPVAGGSLYYPGEYEPIEVVESFDPGDYAAMLLQADLYSELNWTGTDRKEARRILERLIAKDSMAAKLRFCRLCLEEESKGRDAKKALSYLRKIYEQNRDSAYEGLRTYAAQSARLLSQYYGKGYGLSVSESQSEKWLENSALLGDLDSQRELGKLLSEKGSARGAGIAWFLKAARAGDTFSRLTIARLNLDSPIAAIEKDVIVEWLKRLVDDGSGEARLLLRKYGVRYKEQDRRAVDPDPEEPEFDPWAPVGAA</sequence>
<accession>A0A927IIH9</accession>
<dbReference type="InterPro" id="IPR011990">
    <property type="entry name" value="TPR-like_helical_dom_sf"/>
</dbReference>
<dbReference type="Pfam" id="PF08238">
    <property type="entry name" value="Sel1"/>
    <property type="match status" value="14"/>
</dbReference>
<keyword evidence="4" id="KW-1185">Reference proteome</keyword>
<reference evidence="3" key="1">
    <citation type="submission" date="2020-09" db="EMBL/GenBank/DDBJ databases">
        <title>Pelagicoccus enzymogenes sp. nov. with an EPS production, isolated from marine sediment.</title>
        <authorList>
            <person name="Feng X."/>
        </authorList>
    </citation>
    <scope>NUCLEOTIDE SEQUENCE</scope>
    <source>
        <strain evidence="3">NFK12</strain>
    </source>
</reference>
<dbReference type="Proteomes" id="UP000622317">
    <property type="component" value="Unassembled WGS sequence"/>
</dbReference>
<keyword evidence="2" id="KW-0732">Signal</keyword>
<feature type="chain" id="PRO_5037578556" evidence="2">
    <location>
        <begin position="23"/>
        <end position="918"/>
    </location>
</feature>
<dbReference type="SMART" id="SM00671">
    <property type="entry name" value="SEL1"/>
    <property type="match status" value="11"/>
</dbReference>
<organism evidence="3 4">
    <name type="scientific">Pelagicoccus enzymogenes</name>
    <dbReference type="NCBI Taxonomy" id="2773457"/>
    <lineage>
        <taxon>Bacteria</taxon>
        <taxon>Pseudomonadati</taxon>
        <taxon>Verrucomicrobiota</taxon>
        <taxon>Opitutia</taxon>
        <taxon>Puniceicoccales</taxon>
        <taxon>Pelagicoccaceae</taxon>
        <taxon>Pelagicoccus</taxon>
    </lineage>
</organism>
<dbReference type="AlphaFoldDB" id="A0A927IIH9"/>
<evidence type="ECO:0000256" key="2">
    <source>
        <dbReference type="SAM" id="SignalP"/>
    </source>
</evidence>
<feature type="region of interest" description="Disordered" evidence="1">
    <location>
        <begin position="895"/>
        <end position="918"/>
    </location>
</feature>
<gene>
    <name evidence="3" type="ORF">IEN85_13500</name>
</gene>
<feature type="signal peptide" evidence="2">
    <location>
        <begin position="1"/>
        <end position="22"/>
    </location>
</feature>
<dbReference type="Gene3D" id="1.25.40.10">
    <property type="entry name" value="Tetratricopeptide repeat domain"/>
    <property type="match status" value="6"/>
</dbReference>
<dbReference type="InterPro" id="IPR050767">
    <property type="entry name" value="Sel1_AlgK"/>
</dbReference>
<comment type="caution">
    <text evidence="3">The sequence shown here is derived from an EMBL/GenBank/DDBJ whole genome shotgun (WGS) entry which is preliminary data.</text>
</comment>
<protein>
    <submittedName>
        <fullName evidence="3">Sel1 repeat family protein</fullName>
    </submittedName>
</protein>
<dbReference type="PANTHER" id="PTHR11102:SF160">
    <property type="entry name" value="ERAD-ASSOCIATED E3 UBIQUITIN-PROTEIN LIGASE COMPONENT HRD3"/>
    <property type="match status" value="1"/>
</dbReference>
<proteinExistence type="predicted"/>
<evidence type="ECO:0000313" key="4">
    <source>
        <dbReference type="Proteomes" id="UP000622317"/>
    </source>
</evidence>
<evidence type="ECO:0000313" key="3">
    <source>
        <dbReference type="EMBL" id="MBD5780510.1"/>
    </source>
</evidence>